<keyword evidence="4 5" id="KW-0238">DNA-binding</keyword>
<evidence type="ECO:0000256" key="2">
    <source>
        <dbReference type="ARBA" id="ARBA00022771"/>
    </source>
</evidence>
<evidence type="ECO:0000256" key="4">
    <source>
        <dbReference type="ARBA" id="ARBA00023125"/>
    </source>
</evidence>
<dbReference type="GO" id="GO:0008270">
    <property type="term" value="F:zinc ion binding"/>
    <property type="evidence" value="ECO:0007669"/>
    <property type="project" value="UniProtKB-KW"/>
</dbReference>
<keyword evidence="3" id="KW-0862">Zinc</keyword>
<name>A0A151IN05_9HYME</name>
<feature type="signal peptide" evidence="6">
    <location>
        <begin position="1"/>
        <end position="18"/>
    </location>
</feature>
<dbReference type="EMBL" id="KQ977000">
    <property type="protein sequence ID" value="KYN06563.1"/>
    <property type="molecule type" value="Genomic_DNA"/>
</dbReference>
<dbReference type="AlphaFoldDB" id="A0A151IN05"/>
<dbReference type="Pfam" id="PF05485">
    <property type="entry name" value="THAP"/>
    <property type="match status" value="1"/>
</dbReference>
<evidence type="ECO:0000313" key="8">
    <source>
        <dbReference type="EMBL" id="KYN06563.1"/>
    </source>
</evidence>
<feature type="domain" description="THAP-type" evidence="7">
    <location>
        <begin position="12"/>
        <end position="72"/>
    </location>
</feature>
<keyword evidence="1" id="KW-0479">Metal-binding</keyword>
<evidence type="ECO:0000256" key="3">
    <source>
        <dbReference type="ARBA" id="ARBA00022833"/>
    </source>
</evidence>
<dbReference type="InterPro" id="IPR006612">
    <property type="entry name" value="THAP_Znf"/>
</dbReference>
<gene>
    <name evidence="8" type="ORF">ALC62_02487</name>
</gene>
<evidence type="ECO:0000256" key="5">
    <source>
        <dbReference type="PROSITE-ProRule" id="PRU00309"/>
    </source>
</evidence>
<sequence length="72" mass="8135">MIFRILQVAFTMPSSCSAYNCFNTSAQGYALVRYPHDETLKRKWIAAVGRGKNWSPGCQRLCEVSSNVQYAL</sequence>
<dbReference type="PROSITE" id="PS50950">
    <property type="entry name" value="ZF_THAP"/>
    <property type="match status" value="1"/>
</dbReference>
<protein>
    <recommendedName>
        <fullName evidence="7">THAP-type domain-containing protein</fullName>
    </recommendedName>
</protein>
<dbReference type="GO" id="GO:0003677">
    <property type="term" value="F:DNA binding"/>
    <property type="evidence" value="ECO:0007669"/>
    <property type="project" value="UniProtKB-UniRule"/>
</dbReference>
<evidence type="ECO:0000256" key="1">
    <source>
        <dbReference type="ARBA" id="ARBA00022723"/>
    </source>
</evidence>
<proteinExistence type="predicted"/>
<organism evidence="8 9">
    <name type="scientific">Cyphomyrmex costatus</name>
    <dbReference type="NCBI Taxonomy" id="456900"/>
    <lineage>
        <taxon>Eukaryota</taxon>
        <taxon>Metazoa</taxon>
        <taxon>Ecdysozoa</taxon>
        <taxon>Arthropoda</taxon>
        <taxon>Hexapoda</taxon>
        <taxon>Insecta</taxon>
        <taxon>Pterygota</taxon>
        <taxon>Neoptera</taxon>
        <taxon>Endopterygota</taxon>
        <taxon>Hymenoptera</taxon>
        <taxon>Apocrita</taxon>
        <taxon>Aculeata</taxon>
        <taxon>Formicoidea</taxon>
        <taxon>Formicidae</taxon>
        <taxon>Myrmicinae</taxon>
        <taxon>Cyphomyrmex</taxon>
    </lineage>
</organism>
<keyword evidence="2 5" id="KW-0863">Zinc-finger</keyword>
<accession>A0A151IN05</accession>
<reference evidence="8 9" key="1">
    <citation type="submission" date="2016-03" db="EMBL/GenBank/DDBJ databases">
        <title>Cyphomyrmex costatus WGS genome.</title>
        <authorList>
            <person name="Nygaard S."/>
            <person name="Hu H."/>
            <person name="Boomsma J."/>
            <person name="Zhang G."/>
        </authorList>
    </citation>
    <scope>NUCLEOTIDE SEQUENCE [LARGE SCALE GENOMIC DNA]</scope>
    <source>
        <strain evidence="8">MS0001</strain>
        <tissue evidence="8">Whole body</tissue>
    </source>
</reference>
<dbReference type="Proteomes" id="UP000078542">
    <property type="component" value="Unassembled WGS sequence"/>
</dbReference>
<feature type="chain" id="PRO_5007582230" description="THAP-type domain-containing protein" evidence="6">
    <location>
        <begin position="19"/>
        <end position="72"/>
    </location>
</feature>
<keyword evidence="9" id="KW-1185">Reference proteome</keyword>
<keyword evidence="6" id="KW-0732">Signal</keyword>
<evidence type="ECO:0000313" key="9">
    <source>
        <dbReference type="Proteomes" id="UP000078542"/>
    </source>
</evidence>
<evidence type="ECO:0000259" key="7">
    <source>
        <dbReference type="PROSITE" id="PS50950"/>
    </source>
</evidence>
<evidence type="ECO:0000256" key="6">
    <source>
        <dbReference type="SAM" id="SignalP"/>
    </source>
</evidence>
<dbReference type="SUPFAM" id="SSF57716">
    <property type="entry name" value="Glucocorticoid receptor-like (DNA-binding domain)"/>
    <property type="match status" value="1"/>
</dbReference>